<evidence type="ECO:0000313" key="2">
    <source>
        <dbReference type="Proteomes" id="UP000299102"/>
    </source>
</evidence>
<sequence length="106" mass="11297">MGKMYYACWNAIRYSYGPPTIDGSRSEAQDSGARYGTESVSKISIAIPTGLVLFIVSNPVVVGQLRTRAPASHARATAPLAAGGTAILGSGRSRLRAPSFFVFRFQ</sequence>
<keyword evidence="2" id="KW-1185">Reference proteome</keyword>
<gene>
    <name evidence="1" type="ORF">EVAR_45363_1</name>
</gene>
<dbReference type="EMBL" id="BGZK01001000">
    <property type="protein sequence ID" value="GBP68075.1"/>
    <property type="molecule type" value="Genomic_DNA"/>
</dbReference>
<accession>A0A4C1Y0Z2</accession>
<dbReference type="Proteomes" id="UP000299102">
    <property type="component" value="Unassembled WGS sequence"/>
</dbReference>
<proteinExistence type="predicted"/>
<evidence type="ECO:0000313" key="1">
    <source>
        <dbReference type="EMBL" id="GBP68075.1"/>
    </source>
</evidence>
<protein>
    <submittedName>
        <fullName evidence="1">Uncharacterized protein</fullName>
    </submittedName>
</protein>
<reference evidence="1 2" key="1">
    <citation type="journal article" date="2019" name="Commun. Biol.">
        <title>The bagworm genome reveals a unique fibroin gene that provides high tensile strength.</title>
        <authorList>
            <person name="Kono N."/>
            <person name="Nakamura H."/>
            <person name="Ohtoshi R."/>
            <person name="Tomita M."/>
            <person name="Numata K."/>
            <person name="Arakawa K."/>
        </authorList>
    </citation>
    <scope>NUCLEOTIDE SEQUENCE [LARGE SCALE GENOMIC DNA]</scope>
</reference>
<organism evidence="1 2">
    <name type="scientific">Eumeta variegata</name>
    <name type="common">Bagworm moth</name>
    <name type="synonym">Eumeta japonica</name>
    <dbReference type="NCBI Taxonomy" id="151549"/>
    <lineage>
        <taxon>Eukaryota</taxon>
        <taxon>Metazoa</taxon>
        <taxon>Ecdysozoa</taxon>
        <taxon>Arthropoda</taxon>
        <taxon>Hexapoda</taxon>
        <taxon>Insecta</taxon>
        <taxon>Pterygota</taxon>
        <taxon>Neoptera</taxon>
        <taxon>Endopterygota</taxon>
        <taxon>Lepidoptera</taxon>
        <taxon>Glossata</taxon>
        <taxon>Ditrysia</taxon>
        <taxon>Tineoidea</taxon>
        <taxon>Psychidae</taxon>
        <taxon>Oiketicinae</taxon>
        <taxon>Eumeta</taxon>
    </lineage>
</organism>
<comment type="caution">
    <text evidence="1">The sequence shown here is derived from an EMBL/GenBank/DDBJ whole genome shotgun (WGS) entry which is preliminary data.</text>
</comment>
<dbReference type="AlphaFoldDB" id="A0A4C1Y0Z2"/>
<name>A0A4C1Y0Z2_EUMVA</name>